<dbReference type="PANTHER" id="PTHR43272:SF83">
    <property type="entry name" value="ACYL-COA SYNTHETASE LONG-CHAIN, ISOFORM J"/>
    <property type="match status" value="1"/>
</dbReference>
<evidence type="ECO:0000256" key="2">
    <source>
        <dbReference type="ARBA" id="ARBA00022598"/>
    </source>
</evidence>
<dbReference type="InterPro" id="IPR020845">
    <property type="entry name" value="AMP-binding_CS"/>
</dbReference>
<dbReference type="GO" id="GO:0005886">
    <property type="term" value="C:plasma membrane"/>
    <property type="evidence" value="ECO:0007669"/>
    <property type="project" value="TreeGrafter"/>
</dbReference>
<keyword evidence="2" id="KW-0436">Ligase</keyword>
<dbReference type="SUPFAM" id="SSF56801">
    <property type="entry name" value="Acetyl-CoA synthetase-like"/>
    <property type="match status" value="1"/>
</dbReference>
<accession>A0A1Y2B5H5</accession>
<dbReference type="GO" id="GO:0005811">
    <property type="term" value="C:lipid droplet"/>
    <property type="evidence" value="ECO:0007669"/>
    <property type="project" value="TreeGrafter"/>
</dbReference>
<dbReference type="InterPro" id="IPR000873">
    <property type="entry name" value="AMP-dep_synth/lig_dom"/>
</dbReference>
<comment type="similarity">
    <text evidence="1">Belongs to the ATP-dependent AMP-binding enzyme family.</text>
</comment>
<evidence type="ECO:0000313" key="7">
    <source>
        <dbReference type="EMBL" id="ORY29737.1"/>
    </source>
</evidence>
<dbReference type="OrthoDB" id="1700726at2759"/>
<comment type="caution">
    <text evidence="7">The sequence shown here is derived from an EMBL/GenBank/DDBJ whole genome shotgun (WGS) entry which is preliminary data.</text>
</comment>
<comment type="catalytic activity">
    <reaction evidence="5">
        <text>a long-chain fatty acid + ATP + CoA = a long-chain fatty acyl-CoA + AMP + diphosphate</text>
        <dbReference type="Rhea" id="RHEA:15421"/>
        <dbReference type="ChEBI" id="CHEBI:30616"/>
        <dbReference type="ChEBI" id="CHEBI:33019"/>
        <dbReference type="ChEBI" id="CHEBI:57287"/>
        <dbReference type="ChEBI" id="CHEBI:57560"/>
        <dbReference type="ChEBI" id="CHEBI:83139"/>
        <dbReference type="ChEBI" id="CHEBI:456215"/>
        <dbReference type="EC" id="6.2.1.3"/>
    </reaction>
</comment>
<dbReference type="STRING" id="329046.A0A1Y2B5H5"/>
<evidence type="ECO:0000313" key="8">
    <source>
        <dbReference type="Proteomes" id="UP000193642"/>
    </source>
</evidence>
<dbReference type="GO" id="GO:0005524">
    <property type="term" value="F:ATP binding"/>
    <property type="evidence" value="ECO:0007669"/>
    <property type="project" value="UniProtKB-KW"/>
</dbReference>
<keyword evidence="4" id="KW-0067">ATP-binding</keyword>
<dbReference type="InterPro" id="IPR042099">
    <property type="entry name" value="ANL_N_sf"/>
</dbReference>
<dbReference type="Gene3D" id="3.40.50.12780">
    <property type="entry name" value="N-terminal domain of ligase-like"/>
    <property type="match status" value="1"/>
</dbReference>
<evidence type="ECO:0000256" key="1">
    <source>
        <dbReference type="ARBA" id="ARBA00006432"/>
    </source>
</evidence>
<dbReference type="Proteomes" id="UP000193642">
    <property type="component" value="Unassembled WGS sequence"/>
</dbReference>
<keyword evidence="8" id="KW-1185">Reference proteome</keyword>
<dbReference type="GO" id="GO:0035336">
    <property type="term" value="P:long-chain fatty-acyl-CoA metabolic process"/>
    <property type="evidence" value="ECO:0007669"/>
    <property type="project" value="TreeGrafter"/>
</dbReference>
<dbReference type="PANTHER" id="PTHR43272">
    <property type="entry name" value="LONG-CHAIN-FATTY-ACID--COA LIGASE"/>
    <property type="match status" value="1"/>
</dbReference>
<name>A0A1Y2B5H5_9FUNG</name>
<dbReference type="EMBL" id="MCGO01000086">
    <property type="protein sequence ID" value="ORY29737.1"/>
    <property type="molecule type" value="Genomic_DNA"/>
</dbReference>
<dbReference type="PROSITE" id="PS00455">
    <property type="entry name" value="AMP_BINDING"/>
    <property type="match status" value="1"/>
</dbReference>
<keyword evidence="3" id="KW-0547">Nucleotide-binding</keyword>
<reference evidence="7 8" key="1">
    <citation type="submission" date="2016-07" db="EMBL/GenBank/DDBJ databases">
        <title>Pervasive Adenine N6-methylation of Active Genes in Fungi.</title>
        <authorList>
            <consortium name="DOE Joint Genome Institute"/>
            <person name="Mondo S.J."/>
            <person name="Dannebaum R.O."/>
            <person name="Kuo R.C."/>
            <person name="Labutti K."/>
            <person name="Haridas S."/>
            <person name="Kuo A."/>
            <person name="Salamov A."/>
            <person name="Ahrendt S.R."/>
            <person name="Lipzen A."/>
            <person name="Sullivan W."/>
            <person name="Andreopoulos W.B."/>
            <person name="Clum A."/>
            <person name="Lindquist E."/>
            <person name="Daum C."/>
            <person name="Ramamoorthy G.K."/>
            <person name="Gryganskyi A."/>
            <person name="Culley D."/>
            <person name="Magnuson J.K."/>
            <person name="James T.Y."/>
            <person name="O'Malley M.A."/>
            <person name="Stajich J.E."/>
            <person name="Spatafora J.W."/>
            <person name="Visel A."/>
            <person name="Grigoriev I.V."/>
        </authorList>
    </citation>
    <scope>NUCLEOTIDE SEQUENCE [LARGE SCALE GENOMIC DNA]</scope>
    <source>
        <strain evidence="7 8">JEL800</strain>
    </source>
</reference>
<organism evidence="7 8">
    <name type="scientific">Rhizoclosmatium globosum</name>
    <dbReference type="NCBI Taxonomy" id="329046"/>
    <lineage>
        <taxon>Eukaryota</taxon>
        <taxon>Fungi</taxon>
        <taxon>Fungi incertae sedis</taxon>
        <taxon>Chytridiomycota</taxon>
        <taxon>Chytridiomycota incertae sedis</taxon>
        <taxon>Chytridiomycetes</taxon>
        <taxon>Chytridiales</taxon>
        <taxon>Chytriomycetaceae</taxon>
        <taxon>Rhizoclosmatium</taxon>
    </lineage>
</organism>
<gene>
    <name evidence="7" type="ORF">BCR33DRAFT_724617</name>
</gene>
<evidence type="ECO:0000259" key="6">
    <source>
        <dbReference type="Pfam" id="PF00501"/>
    </source>
</evidence>
<sequence>MQFPKSSQTIAVPNTGTLTSSPVFRNKVAEHGLVERPRDDVHTIHDLLAVRTAEHPTTQMLGQRRILNIVEEQKEVEKTLPDGTKVTELKTWKYFELSGYEWLTWQEASDLAKLYASGYRALGLQPGDKLTIFAETSRDWFLNAWACFNQSITITTAYATLGEEGLTYSLQESIVNTIFTNADLLPMILKVAKACPVLKNVVYNGSADIKILEKLKAEAGHLNILSLHDLRDLGERNVHASVPPTDKDNVALIMYTSGSTGPPKGVMITHGNMVAVVAANTILAGKVWSKKEQEVMLSFLPLAHILEWALEMTYLWCGAKIGYGNIKTLTDASVRNCKGDIRELRPTLMGAVPAVYEGIRKGIEGKIRDSSKLAQAMFRGAFKMKRFFINNKLNFLAYPLDAIVFSKVKAQVGGKLRLAFCGGAPLPMSTHEFMNVCVTNVFVGYGMTEGTASATIQEPAEYTIGNVGYPVADVEITLVDVPEAGYLSTNPLPQGEIWVRGPNVMKGYFKQPELTKEALTTDGWLMTGDVGQMNKDGTLSIIDRKRTWSNCRTESKFVVHGIIALEKLESNYKVSKFVQNICVYADSEKSYAIALVFPVEKEIRIIATTLGLYPAGSTPEFKELCERKEVRAEVLKSLKDVAKSIGLKPAEIVGQVVLCHEEWTPQNGLLTAVMKLQRKQIASTYRTEIQAVYV</sequence>
<evidence type="ECO:0000256" key="5">
    <source>
        <dbReference type="ARBA" id="ARBA00036813"/>
    </source>
</evidence>
<proteinExistence type="inferred from homology"/>
<dbReference type="GO" id="GO:0004467">
    <property type="term" value="F:long-chain fatty acid-CoA ligase activity"/>
    <property type="evidence" value="ECO:0007669"/>
    <property type="project" value="UniProtKB-EC"/>
</dbReference>
<dbReference type="AlphaFoldDB" id="A0A1Y2B5H5"/>
<evidence type="ECO:0000256" key="3">
    <source>
        <dbReference type="ARBA" id="ARBA00022741"/>
    </source>
</evidence>
<dbReference type="GO" id="GO:0005783">
    <property type="term" value="C:endoplasmic reticulum"/>
    <property type="evidence" value="ECO:0007669"/>
    <property type="project" value="TreeGrafter"/>
</dbReference>
<dbReference type="Pfam" id="PF00501">
    <property type="entry name" value="AMP-binding"/>
    <property type="match status" value="1"/>
</dbReference>
<protein>
    <submittedName>
        <fullName evidence="7">Acetyl-CoA synthetase-like protein</fullName>
    </submittedName>
</protein>
<evidence type="ECO:0000256" key="4">
    <source>
        <dbReference type="ARBA" id="ARBA00022840"/>
    </source>
</evidence>
<feature type="domain" description="AMP-dependent synthetase/ligase" evidence="6">
    <location>
        <begin position="98"/>
        <end position="509"/>
    </location>
</feature>